<evidence type="ECO:0000313" key="2">
    <source>
        <dbReference type="EMBL" id="MDS9466643.1"/>
    </source>
</evidence>
<protein>
    <submittedName>
        <fullName evidence="2">Uncharacterized protein</fullName>
    </submittedName>
</protein>
<sequence>MTRHIADKTHETGSGRVRNYTRQERESAQHPSIRALHSRPKKTAGKEDAASGRRVAEYARIERGHTV</sequence>
<reference evidence="3" key="1">
    <citation type="submission" date="2023-07" db="EMBL/GenBank/DDBJ databases">
        <title>Paracoccus sp. MBLB3053 whole genome sequence.</title>
        <authorList>
            <person name="Hwang C.Y."/>
            <person name="Cho E.-S."/>
            <person name="Seo M.-J."/>
        </authorList>
    </citation>
    <scope>NUCLEOTIDE SEQUENCE [LARGE SCALE GENOMIC DNA]</scope>
    <source>
        <strain evidence="3">MBLB3053</strain>
    </source>
</reference>
<dbReference type="Proteomes" id="UP001269144">
    <property type="component" value="Unassembled WGS sequence"/>
</dbReference>
<dbReference type="RefSeq" id="WP_311158832.1">
    <property type="nucleotide sequence ID" value="NZ_JAVQLW010000001.1"/>
</dbReference>
<evidence type="ECO:0000256" key="1">
    <source>
        <dbReference type="SAM" id="MobiDB-lite"/>
    </source>
</evidence>
<organism evidence="2 3">
    <name type="scientific">Paracoccus aurantius</name>
    <dbReference type="NCBI Taxonomy" id="3073814"/>
    <lineage>
        <taxon>Bacteria</taxon>
        <taxon>Pseudomonadati</taxon>
        <taxon>Pseudomonadota</taxon>
        <taxon>Alphaproteobacteria</taxon>
        <taxon>Rhodobacterales</taxon>
        <taxon>Paracoccaceae</taxon>
        <taxon>Paracoccus</taxon>
    </lineage>
</organism>
<comment type="caution">
    <text evidence="2">The sequence shown here is derived from an EMBL/GenBank/DDBJ whole genome shotgun (WGS) entry which is preliminary data.</text>
</comment>
<feature type="region of interest" description="Disordered" evidence="1">
    <location>
        <begin position="1"/>
        <end position="67"/>
    </location>
</feature>
<keyword evidence="3" id="KW-1185">Reference proteome</keyword>
<feature type="compositionally biased region" description="Basic and acidic residues" evidence="1">
    <location>
        <begin position="1"/>
        <end position="13"/>
    </location>
</feature>
<feature type="compositionally biased region" description="Basic and acidic residues" evidence="1">
    <location>
        <begin position="44"/>
        <end position="67"/>
    </location>
</feature>
<gene>
    <name evidence="2" type="ORF">RGQ15_03490</name>
</gene>
<name>A0ABU2HNN6_9RHOB</name>
<evidence type="ECO:0000313" key="3">
    <source>
        <dbReference type="Proteomes" id="UP001269144"/>
    </source>
</evidence>
<dbReference type="EMBL" id="JAVQLW010000001">
    <property type="protein sequence ID" value="MDS9466643.1"/>
    <property type="molecule type" value="Genomic_DNA"/>
</dbReference>
<accession>A0ABU2HNN6</accession>
<proteinExistence type="predicted"/>